<comment type="subcellular location">
    <subcellularLocation>
        <location evidence="1">Membrane</location>
        <topology evidence="1">Multi-pass membrane protein</topology>
    </subcellularLocation>
</comment>
<feature type="transmembrane region" description="Helical" evidence="10">
    <location>
        <begin position="280"/>
        <end position="297"/>
    </location>
</feature>
<feature type="transmembrane region" description="Helical" evidence="10">
    <location>
        <begin position="398"/>
        <end position="418"/>
    </location>
</feature>
<feature type="domain" description="Cation/H(+) antiporter central" evidence="12">
    <location>
        <begin position="512"/>
        <end position="639"/>
    </location>
</feature>
<sequence>MERVQTCNATNFYDLNMEYCLRSEEMNSMVMCFKKTVTHVKGLWRAENALAASLPLLVLQLFVILCVNRIMVLALRPLRVTRIAAEILGGILMGPSVLGSTSLGSKVLFPYNSVITLENIANLGIIYYMFLVGLEVDMKPVVRAGKKALSTAIAGLILPVPVGYGLHHLLMRHPDHSVNKYGPLFWGVVLGTTNFPDLARILADHKLLHSDVGRTALSSAVITDIFSWMLFVLAVAVSNDGKIFTVISTALIVLFYIYALAPAVSWMLRKTTKDDQNYSHNHICFILAGVIASAYITDSTGCHSILGAFMFGVILPKGKGGELKHALTDNLEDFVSGLMTPLFFLVIGLRTDTFEVFQTGSRITVPRFLAVTLLALCTKIASTFSAAVFFNKMTPRDGLALGLLMNTKGLLALIITNSARDLMVLSTQTYTVMVIALWLMTAAVGPLIALVYRRTNRDRRLACQYKNKTIRSLELQPDSEFRMLACINSAANVSGLINLLGISNPTKHSPIMAYALHLVELVGHASAMLIVHDTCNITADDSSVKDDHISNALENLERQTQNMTVQSLTAMSSYSTMHEDVCNLAEDKRVALILLPFHKQLWEDGVVREEEDVNSPFRSVNRNVMDNASCSVAIFVDRGGLITTNEHNNTNDHDHDHDDHVQHIAMLFIGGRDDREALAYACRMCGNKCVGVSLTVMRFVPTKEAAENDLLPEDEGDDDNNGDILKAITDAEREKQLDKQYIEGLKLKAAASDNNNSMKIIEVEVNNGDEIIKVLSMMEQQFDMYVVGKGRGARSCLTSGFSDWSEWPELGPLGDILVSSSFAPNTSILVVQQGCVSADDATELAGPAPAAAAAQLKDNFDAHHHMTWHPPLFHRPHFAPFLIRKLNLHRDDDHII</sequence>
<evidence type="ECO:0000256" key="8">
    <source>
        <dbReference type="ARBA" id="ARBA00023136"/>
    </source>
</evidence>
<keyword evidence="7" id="KW-0406">Ion transport</keyword>
<evidence type="ECO:0000256" key="6">
    <source>
        <dbReference type="ARBA" id="ARBA00022989"/>
    </source>
</evidence>
<name>A0A978VSF8_ZIZJJ</name>
<evidence type="ECO:0000256" key="4">
    <source>
        <dbReference type="ARBA" id="ARBA00022692"/>
    </source>
</evidence>
<feature type="domain" description="Cation/H(+) antiporter C-terminal" evidence="13">
    <location>
        <begin position="664"/>
        <end position="833"/>
    </location>
</feature>
<evidence type="ECO:0000256" key="1">
    <source>
        <dbReference type="ARBA" id="ARBA00004141"/>
    </source>
</evidence>
<evidence type="ECO:0000259" key="13">
    <source>
        <dbReference type="Pfam" id="PF23259"/>
    </source>
</evidence>
<evidence type="ECO:0000259" key="12">
    <source>
        <dbReference type="Pfam" id="PF23256"/>
    </source>
</evidence>
<feature type="transmembrane region" description="Helical" evidence="10">
    <location>
        <begin position="148"/>
        <end position="164"/>
    </location>
</feature>
<dbReference type="PANTHER" id="PTHR32468">
    <property type="entry name" value="CATION/H + ANTIPORTER"/>
    <property type="match status" value="1"/>
</dbReference>
<dbReference type="Pfam" id="PF00999">
    <property type="entry name" value="Na_H_Exchanger"/>
    <property type="match status" value="1"/>
</dbReference>
<evidence type="ECO:0000256" key="10">
    <source>
        <dbReference type="SAM" id="Phobius"/>
    </source>
</evidence>
<dbReference type="GO" id="GO:0006813">
    <property type="term" value="P:potassium ion transport"/>
    <property type="evidence" value="ECO:0007669"/>
    <property type="project" value="UniProtKB-KW"/>
</dbReference>
<comment type="similarity">
    <text evidence="9">Belongs to the monovalent cation:proton antiporter 2 (CPA2) transporter (TC 2.A.37) family. CHX (TC 2.A.37.4) subfamily.</text>
</comment>
<evidence type="ECO:0000256" key="2">
    <source>
        <dbReference type="ARBA" id="ARBA00022448"/>
    </source>
</evidence>
<dbReference type="GO" id="GO:0016020">
    <property type="term" value="C:membrane"/>
    <property type="evidence" value="ECO:0007669"/>
    <property type="project" value="UniProtKB-SubCell"/>
</dbReference>
<keyword evidence="5" id="KW-0630">Potassium</keyword>
<keyword evidence="4 10" id="KW-0812">Transmembrane</keyword>
<keyword evidence="8 10" id="KW-0472">Membrane</keyword>
<evidence type="ECO:0000256" key="7">
    <source>
        <dbReference type="ARBA" id="ARBA00023065"/>
    </source>
</evidence>
<evidence type="ECO:0000259" key="11">
    <source>
        <dbReference type="Pfam" id="PF00999"/>
    </source>
</evidence>
<keyword evidence="6 10" id="KW-1133">Transmembrane helix</keyword>
<dbReference type="Proteomes" id="UP000813462">
    <property type="component" value="Unassembled WGS sequence"/>
</dbReference>
<feature type="transmembrane region" description="Helical" evidence="10">
    <location>
        <begin position="115"/>
        <end position="136"/>
    </location>
</feature>
<comment type="caution">
    <text evidence="14">The sequence shown here is derived from an EMBL/GenBank/DDBJ whole genome shotgun (WGS) entry which is preliminary data.</text>
</comment>
<feature type="transmembrane region" description="Helical" evidence="10">
    <location>
        <begin position="184"/>
        <end position="203"/>
    </location>
</feature>
<evidence type="ECO:0000256" key="9">
    <source>
        <dbReference type="ARBA" id="ARBA00038341"/>
    </source>
</evidence>
<dbReference type="Pfam" id="PF23259">
    <property type="entry name" value="CHX17_C"/>
    <property type="match status" value="1"/>
</dbReference>
<dbReference type="InterPro" id="IPR057291">
    <property type="entry name" value="CHX17_2nd"/>
</dbReference>
<dbReference type="Pfam" id="PF23256">
    <property type="entry name" value="CHX17_2nd"/>
    <property type="match status" value="1"/>
</dbReference>
<dbReference type="InterPro" id="IPR050794">
    <property type="entry name" value="CPA2_transporter"/>
</dbReference>
<dbReference type="AlphaFoldDB" id="A0A978VSF8"/>
<dbReference type="InterPro" id="IPR057290">
    <property type="entry name" value="CHX17_C"/>
</dbReference>
<dbReference type="GO" id="GO:0012505">
    <property type="term" value="C:endomembrane system"/>
    <property type="evidence" value="ECO:0007669"/>
    <property type="project" value="TreeGrafter"/>
</dbReference>
<proteinExistence type="inferred from homology"/>
<reference evidence="14" key="1">
    <citation type="journal article" date="2021" name="Front. Plant Sci.">
        <title>Chromosome-Scale Genome Assembly for Chinese Sour Jujube and Insights Into Its Genome Evolution and Domestication Signature.</title>
        <authorList>
            <person name="Shen L.-Y."/>
            <person name="Luo H."/>
            <person name="Wang X.-L."/>
            <person name="Wang X.-M."/>
            <person name="Qiu X.-J."/>
            <person name="Liu H."/>
            <person name="Zhou S.-S."/>
            <person name="Jia K.-H."/>
            <person name="Nie S."/>
            <person name="Bao Y.-T."/>
            <person name="Zhang R.-G."/>
            <person name="Yun Q.-Z."/>
            <person name="Chai Y.-H."/>
            <person name="Lu J.-Y."/>
            <person name="Li Y."/>
            <person name="Zhao S.-W."/>
            <person name="Mao J.-F."/>
            <person name="Jia S.-G."/>
            <person name="Mao Y.-M."/>
        </authorList>
    </citation>
    <scope>NUCLEOTIDE SEQUENCE</scope>
    <source>
        <strain evidence="14">AT0</strain>
        <tissue evidence="14">Leaf</tissue>
    </source>
</reference>
<feature type="transmembrane region" description="Helical" evidence="10">
    <location>
        <begin position="215"/>
        <end position="237"/>
    </location>
</feature>
<evidence type="ECO:0000256" key="5">
    <source>
        <dbReference type="ARBA" id="ARBA00022958"/>
    </source>
</evidence>
<feature type="transmembrane region" description="Helical" evidence="10">
    <location>
        <begin position="243"/>
        <end position="268"/>
    </location>
</feature>
<dbReference type="InterPro" id="IPR006153">
    <property type="entry name" value="Cation/H_exchanger_TM"/>
</dbReference>
<feature type="transmembrane region" description="Helical" evidence="10">
    <location>
        <begin position="369"/>
        <end position="391"/>
    </location>
</feature>
<evidence type="ECO:0000256" key="3">
    <source>
        <dbReference type="ARBA" id="ARBA00022538"/>
    </source>
</evidence>
<feature type="domain" description="Cation/H+ exchanger transmembrane" evidence="11">
    <location>
        <begin position="70"/>
        <end position="445"/>
    </location>
</feature>
<feature type="transmembrane region" description="Helical" evidence="10">
    <location>
        <begin position="49"/>
        <end position="71"/>
    </location>
</feature>
<feature type="transmembrane region" description="Helical" evidence="10">
    <location>
        <begin position="430"/>
        <end position="452"/>
    </location>
</feature>
<dbReference type="Gene3D" id="1.20.1530.20">
    <property type="match status" value="1"/>
</dbReference>
<protein>
    <recommendedName>
        <fullName evidence="16">Cation/H(+) antiporter 15-like</fullName>
    </recommendedName>
</protein>
<keyword evidence="3" id="KW-0633">Potassium transport</keyword>
<dbReference type="GO" id="GO:0006885">
    <property type="term" value="P:regulation of pH"/>
    <property type="evidence" value="ECO:0007669"/>
    <property type="project" value="TreeGrafter"/>
</dbReference>
<dbReference type="EMBL" id="JAEACU010000002">
    <property type="protein sequence ID" value="KAH7541753.1"/>
    <property type="molecule type" value="Genomic_DNA"/>
</dbReference>
<dbReference type="GO" id="GO:1902600">
    <property type="term" value="P:proton transmembrane transport"/>
    <property type="evidence" value="ECO:0007669"/>
    <property type="project" value="InterPro"/>
</dbReference>
<keyword evidence="2" id="KW-0813">Transport</keyword>
<accession>A0A978VSF8</accession>
<evidence type="ECO:0000313" key="14">
    <source>
        <dbReference type="EMBL" id="KAH7541753.1"/>
    </source>
</evidence>
<evidence type="ECO:0008006" key="16">
    <source>
        <dbReference type="Google" id="ProtNLM"/>
    </source>
</evidence>
<evidence type="ECO:0000313" key="15">
    <source>
        <dbReference type="Proteomes" id="UP000813462"/>
    </source>
</evidence>
<gene>
    <name evidence="14" type="ORF">FEM48_Zijuj02G0001200</name>
</gene>
<organism evidence="14 15">
    <name type="scientific">Ziziphus jujuba var. spinosa</name>
    <dbReference type="NCBI Taxonomy" id="714518"/>
    <lineage>
        <taxon>Eukaryota</taxon>
        <taxon>Viridiplantae</taxon>
        <taxon>Streptophyta</taxon>
        <taxon>Embryophyta</taxon>
        <taxon>Tracheophyta</taxon>
        <taxon>Spermatophyta</taxon>
        <taxon>Magnoliopsida</taxon>
        <taxon>eudicotyledons</taxon>
        <taxon>Gunneridae</taxon>
        <taxon>Pentapetalae</taxon>
        <taxon>rosids</taxon>
        <taxon>fabids</taxon>
        <taxon>Rosales</taxon>
        <taxon>Rhamnaceae</taxon>
        <taxon>Paliureae</taxon>
        <taxon>Ziziphus</taxon>
    </lineage>
</organism>
<dbReference type="InterPro" id="IPR038770">
    <property type="entry name" value="Na+/solute_symporter_sf"/>
</dbReference>
<dbReference type="PANTHER" id="PTHR32468:SF74">
    <property type="entry name" value="CATION_H(+) ANTIPORTER 21-RELATED"/>
    <property type="match status" value="1"/>
</dbReference>
<dbReference type="GO" id="GO:0015297">
    <property type="term" value="F:antiporter activity"/>
    <property type="evidence" value="ECO:0007669"/>
    <property type="project" value="InterPro"/>
</dbReference>